<feature type="region of interest" description="Disordered" evidence="1">
    <location>
        <begin position="1"/>
        <end position="20"/>
    </location>
</feature>
<evidence type="ECO:0000256" key="1">
    <source>
        <dbReference type="SAM" id="MobiDB-lite"/>
    </source>
</evidence>
<protein>
    <submittedName>
        <fullName evidence="2">Uncharacterized protein</fullName>
    </submittedName>
</protein>
<dbReference type="RefSeq" id="WP_063179624.1">
    <property type="nucleotide sequence ID" value="NZ_LQNT01000009.1"/>
</dbReference>
<evidence type="ECO:0000313" key="2">
    <source>
        <dbReference type="EMBL" id="KZE38292.1"/>
    </source>
</evidence>
<reference evidence="2 3" key="1">
    <citation type="submission" date="2016-01" db="EMBL/GenBank/DDBJ databases">
        <title>Whole genome sequencing of Bhargavaea cecembensis T14.</title>
        <authorList>
            <person name="Hong K.W."/>
        </authorList>
    </citation>
    <scope>NUCLEOTIDE SEQUENCE [LARGE SCALE GENOMIC DNA]</scope>
    <source>
        <strain evidence="2 3">T14</strain>
    </source>
</reference>
<name>A0A161REQ2_9BACL</name>
<dbReference type="OrthoDB" id="2427445at2"/>
<proteinExistence type="predicted"/>
<evidence type="ECO:0000313" key="3">
    <source>
        <dbReference type="Proteomes" id="UP000076490"/>
    </source>
</evidence>
<dbReference type="AlphaFoldDB" id="A0A161REQ2"/>
<dbReference type="EMBL" id="LQNT01000009">
    <property type="protein sequence ID" value="KZE38292.1"/>
    <property type="molecule type" value="Genomic_DNA"/>
</dbReference>
<dbReference type="Proteomes" id="UP000076490">
    <property type="component" value="Unassembled WGS sequence"/>
</dbReference>
<comment type="caution">
    <text evidence="2">The sequence shown here is derived from an EMBL/GenBank/DDBJ whole genome shotgun (WGS) entry which is preliminary data.</text>
</comment>
<sequence length="94" mass="10844">MGKNNFFPGPDHGRGRSRNGVTPVIEGVFLMTKDRIIPYEELDDYCEFCLEPLSYDATYDSAYCAGCNEWREETCTDPKCQFCTDRPKRPFDRG</sequence>
<gene>
    <name evidence="2" type="ORF">AV656_05070</name>
</gene>
<accession>A0A161REQ2</accession>
<organism evidence="2 3">
    <name type="scientific">Bhargavaea cecembensis</name>
    <dbReference type="NCBI Taxonomy" id="394098"/>
    <lineage>
        <taxon>Bacteria</taxon>
        <taxon>Bacillati</taxon>
        <taxon>Bacillota</taxon>
        <taxon>Bacilli</taxon>
        <taxon>Bacillales</taxon>
        <taxon>Caryophanaceae</taxon>
        <taxon>Bhargavaea</taxon>
    </lineage>
</organism>